<comment type="caution">
    <text evidence="3">The sequence shown here is derived from an EMBL/GenBank/DDBJ whole genome shotgun (WGS) entry which is preliminary data.</text>
</comment>
<reference evidence="3 4" key="1">
    <citation type="submission" date="2021-04" db="EMBL/GenBank/DDBJ databases">
        <title>Characterization of the biosynthetic gene cluster of new lipopeptides with antitumor activity in the genome of the marine Streptomyces PHM034.</title>
        <authorList>
            <person name="Ceniceros A."/>
            <person name="Canedo L."/>
            <person name="Mendez C."/>
            <person name="Olano C."/>
            <person name="Schleissner C."/>
            <person name="Cuevas C."/>
            <person name="De La Calle F."/>
            <person name="Salas J.A."/>
        </authorList>
    </citation>
    <scope>NUCLEOTIDE SEQUENCE [LARGE SCALE GENOMIC DNA]</scope>
    <source>
        <strain evidence="3 4">PHM034</strain>
    </source>
</reference>
<sequence>MMPSREPGRPQVRTRRRPMDGIRWRTRRAVPWRDVPERYGPRDRGDDLFRRWQRDGICSRILSRLQAEARAPPAVESYVRPALHTDRMASSGG</sequence>
<feature type="domain" description="Insertion element IS402-like" evidence="2">
    <location>
        <begin position="3"/>
        <end position="61"/>
    </location>
</feature>
<dbReference type="Proteomes" id="UP000682308">
    <property type="component" value="Unassembled WGS sequence"/>
</dbReference>
<dbReference type="AlphaFoldDB" id="A0A941FM88"/>
<dbReference type="EMBL" id="JAGTPG010000002">
    <property type="protein sequence ID" value="MBR8642817.1"/>
    <property type="molecule type" value="Genomic_DNA"/>
</dbReference>
<evidence type="ECO:0000313" key="3">
    <source>
        <dbReference type="EMBL" id="MBR8642817.1"/>
    </source>
</evidence>
<dbReference type="PANTHER" id="PTHR46637:SF1">
    <property type="entry name" value="BLL5188 PROTEIN"/>
    <property type="match status" value="1"/>
</dbReference>
<dbReference type="Pfam" id="PF13340">
    <property type="entry name" value="DUF4096"/>
    <property type="match status" value="1"/>
</dbReference>
<feature type="region of interest" description="Disordered" evidence="1">
    <location>
        <begin position="1"/>
        <end position="20"/>
    </location>
</feature>
<evidence type="ECO:0000313" key="4">
    <source>
        <dbReference type="Proteomes" id="UP000682308"/>
    </source>
</evidence>
<protein>
    <submittedName>
        <fullName evidence="3">Transposase</fullName>
    </submittedName>
</protein>
<evidence type="ECO:0000259" key="2">
    <source>
        <dbReference type="Pfam" id="PF13340"/>
    </source>
</evidence>
<dbReference type="PANTHER" id="PTHR46637">
    <property type="entry name" value="TIS1421-TRANSPOSASE PROTEIN A"/>
    <property type="match status" value="1"/>
</dbReference>
<proteinExistence type="predicted"/>
<keyword evidence="4" id="KW-1185">Reference proteome</keyword>
<dbReference type="InterPro" id="IPR025161">
    <property type="entry name" value="IS402-like_dom"/>
</dbReference>
<name>A0A941FM88_9ACTN</name>
<organism evidence="3 4">
    <name type="scientific">Streptomyces tuirus</name>
    <dbReference type="NCBI Taxonomy" id="68278"/>
    <lineage>
        <taxon>Bacteria</taxon>
        <taxon>Bacillati</taxon>
        <taxon>Actinomycetota</taxon>
        <taxon>Actinomycetes</taxon>
        <taxon>Kitasatosporales</taxon>
        <taxon>Streptomycetaceae</taxon>
        <taxon>Streptomyces</taxon>
    </lineage>
</organism>
<accession>A0A941FM88</accession>
<evidence type="ECO:0000256" key="1">
    <source>
        <dbReference type="SAM" id="MobiDB-lite"/>
    </source>
</evidence>
<gene>
    <name evidence="3" type="ORF">KEF29_34725</name>
</gene>
<dbReference type="InterPro" id="IPR052909">
    <property type="entry name" value="Transposase_6_like"/>
</dbReference>